<evidence type="ECO:0000313" key="3">
    <source>
        <dbReference type="Proteomes" id="UP000824469"/>
    </source>
</evidence>
<dbReference type="Pfam" id="PF07727">
    <property type="entry name" value="RVT_2"/>
    <property type="match status" value="1"/>
</dbReference>
<organism evidence="2 3">
    <name type="scientific">Taxus chinensis</name>
    <name type="common">Chinese yew</name>
    <name type="synonym">Taxus wallichiana var. chinensis</name>
    <dbReference type="NCBI Taxonomy" id="29808"/>
    <lineage>
        <taxon>Eukaryota</taxon>
        <taxon>Viridiplantae</taxon>
        <taxon>Streptophyta</taxon>
        <taxon>Embryophyta</taxon>
        <taxon>Tracheophyta</taxon>
        <taxon>Spermatophyta</taxon>
        <taxon>Pinopsida</taxon>
        <taxon>Pinidae</taxon>
        <taxon>Conifers II</taxon>
        <taxon>Cupressales</taxon>
        <taxon>Taxaceae</taxon>
        <taxon>Taxus</taxon>
    </lineage>
</organism>
<gene>
    <name evidence="2" type="ORF">KI387_038011</name>
</gene>
<proteinExistence type="predicted"/>
<dbReference type="Proteomes" id="UP000824469">
    <property type="component" value="Unassembled WGS sequence"/>
</dbReference>
<comment type="caution">
    <text evidence="2">The sequence shown here is derived from an EMBL/GenBank/DDBJ whole genome shotgun (WGS) entry which is preliminary data.</text>
</comment>
<accession>A0AA38L6Z5</accession>
<sequence length="82" mass="9327">VAGVDYFETFTPIVKMTSIRLTLTITAANRWEVHQMDVKSAFLHGDLEEEIYMEQPLGYVHDPSLICKLKKSLYGLKQAPQA</sequence>
<feature type="domain" description="Reverse transcriptase Ty1/copia-type" evidence="1">
    <location>
        <begin position="1"/>
        <end position="81"/>
    </location>
</feature>
<name>A0AA38L6Z5_TAXCH</name>
<dbReference type="InterPro" id="IPR013103">
    <property type="entry name" value="RVT_2"/>
</dbReference>
<reference evidence="2 3" key="1">
    <citation type="journal article" date="2021" name="Nat. Plants">
        <title>The Taxus genome provides insights into paclitaxel biosynthesis.</title>
        <authorList>
            <person name="Xiong X."/>
            <person name="Gou J."/>
            <person name="Liao Q."/>
            <person name="Li Y."/>
            <person name="Zhou Q."/>
            <person name="Bi G."/>
            <person name="Li C."/>
            <person name="Du R."/>
            <person name="Wang X."/>
            <person name="Sun T."/>
            <person name="Guo L."/>
            <person name="Liang H."/>
            <person name="Lu P."/>
            <person name="Wu Y."/>
            <person name="Zhang Z."/>
            <person name="Ro D.K."/>
            <person name="Shang Y."/>
            <person name="Huang S."/>
            <person name="Yan J."/>
        </authorList>
    </citation>
    <scope>NUCLEOTIDE SEQUENCE [LARGE SCALE GENOMIC DNA]</scope>
    <source>
        <strain evidence="2">Ta-2019</strain>
    </source>
</reference>
<evidence type="ECO:0000259" key="1">
    <source>
        <dbReference type="Pfam" id="PF07727"/>
    </source>
</evidence>
<feature type="non-terminal residue" evidence="2">
    <location>
        <position position="1"/>
    </location>
</feature>
<feature type="non-terminal residue" evidence="2">
    <location>
        <position position="82"/>
    </location>
</feature>
<dbReference type="EMBL" id="JAHRHJ020000007">
    <property type="protein sequence ID" value="KAH9310100.1"/>
    <property type="molecule type" value="Genomic_DNA"/>
</dbReference>
<keyword evidence="3" id="KW-1185">Reference proteome</keyword>
<protein>
    <recommendedName>
        <fullName evidence="1">Reverse transcriptase Ty1/copia-type domain-containing protein</fullName>
    </recommendedName>
</protein>
<dbReference type="AlphaFoldDB" id="A0AA38L6Z5"/>
<evidence type="ECO:0000313" key="2">
    <source>
        <dbReference type="EMBL" id="KAH9310100.1"/>
    </source>
</evidence>